<evidence type="ECO:0000256" key="1">
    <source>
        <dbReference type="SAM" id="MobiDB-lite"/>
    </source>
</evidence>
<dbReference type="InterPro" id="IPR036938">
    <property type="entry name" value="PAP2/HPO_sf"/>
</dbReference>
<keyword evidence="2" id="KW-1133">Transmembrane helix</keyword>
<name>A0A6B0SJ96_9EURY</name>
<evidence type="ECO:0000313" key="3">
    <source>
        <dbReference type="EMBL" id="MXR20586.1"/>
    </source>
</evidence>
<dbReference type="AlphaFoldDB" id="A0A6B0SJ96"/>
<feature type="non-terminal residue" evidence="3">
    <location>
        <position position="120"/>
    </location>
</feature>
<dbReference type="EMBL" id="WUUU01000050">
    <property type="protein sequence ID" value="MXR20586.1"/>
    <property type="molecule type" value="Genomic_DNA"/>
</dbReference>
<gene>
    <name evidence="3" type="ORF">GRX66_08185</name>
</gene>
<evidence type="ECO:0000313" key="4">
    <source>
        <dbReference type="Proteomes" id="UP000471521"/>
    </source>
</evidence>
<dbReference type="SUPFAM" id="SSF48317">
    <property type="entry name" value="Acid phosphatase/Vanadium-dependent haloperoxidase"/>
    <property type="match status" value="1"/>
</dbReference>
<organism evidence="3 4">
    <name type="scientific">Halobacterium bonnevillei</name>
    <dbReference type="NCBI Taxonomy" id="2692200"/>
    <lineage>
        <taxon>Archaea</taxon>
        <taxon>Methanobacteriati</taxon>
        <taxon>Methanobacteriota</taxon>
        <taxon>Stenosarchaea group</taxon>
        <taxon>Halobacteria</taxon>
        <taxon>Halobacteriales</taxon>
        <taxon>Halobacteriaceae</taxon>
        <taxon>Halobacterium</taxon>
    </lineage>
</organism>
<feature type="transmembrane region" description="Helical" evidence="2">
    <location>
        <begin position="27"/>
        <end position="54"/>
    </location>
</feature>
<feature type="transmembrane region" description="Helical" evidence="2">
    <location>
        <begin position="66"/>
        <end position="87"/>
    </location>
</feature>
<feature type="region of interest" description="Disordered" evidence="1">
    <location>
        <begin position="90"/>
        <end position="120"/>
    </location>
</feature>
<evidence type="ECO:0000256" key="2">
    <source>
        <dbReference type="SAM" id="Phobius"/>
    </source>
</evidence>
<proteinExistence type="predicted"/>
<keyword evidence="4" id="KW-1185">Reference proteome</keyword>
<accession>A0A6B0SJ96</accession>
<dbReference type="Proteomes" id="UP000471521">
    <property type="component" value="Unassembled WGS sequence"/>
</dbReference>
<reference evidence="3 4" key="1">
    <citation type="submission" date="2019-12" db="EMBL/GenBank/DDBJ databases">
        <title>Isolation and characterization of three novel carbon monoxide-oxidizing members of Halobacteria from salione crusts and soils.</title>
        <authorList>
            <person name="Myers M.R."/>
            <person name="King G.M."/>
        </authorList>
    </citation>
    <scope>NUCLEOTIDE SEQUENCE [LARGE SCALE GENOMIC DNA]</scope>
    <source>
        <strain evidence="3 4">PCN9</strain>
    </source>
</reference>
<keyword evidence="2" id="KW-0812">Transmembrane</keyword>
<sequence>MSPVVTGAPSSRGVGVTETLAGSLPEALVPVVVALTFLGSTWFLTTVGPAVYLFGPRRDWVSRRNGARLLAVSIGALAVVVLSKGLFAEPRPTGVRDAESPKTGTASRAGTPPAPRRSTV</sequence>
<protein>
    <submittedName>
        <fullName evidence="3">Uncharacterized protein</fullName>
    </submittedName>
</protein>
<keyword evidence="2" id="KW-0472">Membrane</keyword>
<comment type="caution">
    <text evidence="3">The sequence shown here is derived from an EMBL/GenBank/DDBJ whole genome shotgun (WGS) entry which is preliminary data.</text>
</comment>